<feature type="compositionally biased region" description="Polar residues" evidence="4">
    <location>
        <begin position="826"/>
        <end position="848"/>
    </location>
</feature>
<dbReference type="InterPro" id="IPR001478">
    <property type="entry name" value="PDZ"/>
</dbReference>
<dbReference type="CTD" id="100534775"/>
<dbReference type="PROSITE" id="PS50106">
    <property type="entry name" value="PDZ"/>
    <property type="match status" value="3"/>
</dbReference>
<dbReference type="GO" id="GO:0001917">
    <property type="term" value="C:photoreceptor inner segment"/>
    <property type="evidence" value="ECO:0007669"/>
    <property type="project" value="TreeGrafter"/>
</dbReference>
<dbReference type="CDD" id="cd06742">
    <property type="entry name" value="PDZ3_FL-whirlin-like"/>
    <property type="match status" value="1"/>
</dbReference>
<organism evidence="6 7">
    <name type="scientific">Cottoperca gobio</name>
    <name type="common">Frogmouth</name>
    <name type="synonym">Aphritis gobio</name>
    <dbReference type="NCBI Taxonomy" id="56716"/>
    <lineage>
        <taxon>Eukaryota</taxon>
        <taxon>Metazoa</taxon>
        <taxon>Chordata</taxon>
        <taxon>Craniata</taxon>
        <taxon>Vertebrata</taxon>
        <taxon>Euteleostomi</taxon>
        <taxon>Actinopterygii</taxon>
        <taxon>Neopterygii</taxon>
        <taxon>Teleostei</taxon>
        <taxon>Neoteleostei</taxon>
        <taxon>Acanthomorphata</taxon>
        <taxon>Eupercaria</taxon>
        <taxon>Perciformes</taxon>
        <taxon>Notothenioidei</taxon>
        <taxon>Bovichtidae</taxon>
        <taxon>Cottoperca</taxon>
    </lineage>
</organism>
<dbReference type="FunFam" id="2.30.42.10:FF:000079">
    <property type="entry name" value="Whirlin a"/>
    <property type="match status" value="1"/>
</dbReference>
<comment type="subcellular location">
    <subcellularLocation>
        <location evidence="1">Cell projection</location>
    </subcellularLocation>
</comment>
<dbReference type="OrthoDB" id="10029564at2759"/>
<keyword evidence="2" id="KW-0677">Repeat</keyword>
<evidence type="ECO:0000256" key="3">
    <source>
        <dbReference type="ARBA" id="ARBA00023273"/>
    </source>
</evidence>
<dbReference type="SUPFAM" id="SSF50156">
    <property type="entry name" value="PDZ domain-like"/>
    <property type="match status" value="3"/>
</dbReference>
<dbReference type="Gene3D" id="1.20.1160.20">
    <property type="match status" value="2"/>
</dbReference>
<dbReference type="GeneID" id="115013370"/>
<evidence type="ECO:0000256" key="4">
    <source>
        <dbReference type="SAM" id="MobiDB-lite"/>
    </source>
</evidence>
<feature type="domain" description="PDZ" evidence="5">
    <location>
        <begin position="296"/>
        <end position="364"/>
    </location>
</feature>
<dbReference type="GO" id="GO:0002142">
    <property type="term" value="C:stereocilia ankle link complex"/>
    <property type="evidence" value="ECO:0007669"/>
    <property type="project" value="TreeGrafter"/>
</dbReference>
<feature type="region of interest" description="Disordered" evidence="4">
    <location>
        <begin position="693"/>
        <end position="744"/>
    </location>
</feature>
<keyword evidence="3" id="KW-0966">Cell projection</keyword>
<keyword evidence="6" id="KW-1185">Reference proteome</keyword>
<evidence type="ECO:0000313" key="6">
    <source>
        <dbReference type="Proteomes" id="UP000504630"/>
    </source>
</evidence>
<dbReference type="GO" id="GO:0060088">
    <property type="term" value="P:auditory receptor cell stereocilium organization"/>
    <property type="evidence" value="ECO:0007669"/>
    <property type="project" value="TreeGrafter"/>
</dbReference>
<evidence type="ECO:0000256" key="2">
    <source>
        <dbReference type="ARBA" id="ARBA00022737"/>
    </source>
</evidence>
<dbReference type="InterPro" id="IPR036034">
    <property type="entry name" value="PDZ_sf"/>
</dbReference>
<feature type="region of interest" description="Disordered" evidence="4">
    <location>
        <begin position="601"/>
        <end position="640"/>
    </location>
</feature>
<dbReference type="FunFam" id="1.20.1160.20:FF:000003">
    <property type="entry name" value="Whirlin a"/>
    <property type="match status" value="1"/>
</dbReference>
<dbReference type="Pfam" id="PF00595">
    <property type="entry name" value="PDZ"/>
    <property type="match status" value="3"/>
</dbReference>
<dbReference type="InterPro" id="IPR051844">
    <property type="entry name" value="USH2_Complex_Protein"/>
</dbReference>
<dbReference type="GO" id="GO:0005929">
    <property type="term" value="C:cilium"/>
    <property type="evidence" value="ECO:0007669"/>
    <property type="project" value="TreeGrafter"/>
</dbReference>
<feature type="compositionally biased region" description="Pro residues" evidence="4">
    <location>
        <begin position="776"/>
        <end position="787"/>
    </location>
</feature>
<dbReference type="GO" id="GO:0032426">
    <property type="term" value="C:stereocilium tip"/>
    <property type="evidence" value="ECO:0007669"/>
    <property type="project" value="TreeGrafter"/>
</dbReference>
<dbReference type="CDD" id="cd07357">
    <property type="entry name" value="HN_L-whirlin_R2_like"/>
    <property type="match status" value="1"/>
</dbReference>
<feature type="domain" description="PDZ" evidence="5">
    <location>
        <begin position="902"/>
        <end position="973"/>
    </location>
</feature>
<name>A0A6J2QDY6_COTGO</name>
<dbReference type="FunFam" id="2.30.42.10:FF:000087">
    <property type="entry name" value="Whirlin a"/>
    <property type="match status" value="1"/>
</dbReference>
<evidence type="ECO:0000256" key="1">
    <source>
        <dbReference type="ARBA" id="ARBA00004316"/>
    </source>
</evidence>
<feature type="compositionally biased region" description="Basic residues" evidence="4">
    <location>
        <begin position="702"/>
        <end position="714"/>
    </location>
</feature>
<dbReference type="KEGG" id="cgob:115013370"/>
<dbReference type="PANTHER" id="PTHR23116">
    <property type="entry name" value="PDZ DOMAIN CONTAINING WHIRLIN AND HARMONIN-RELATED"/>
    <property type="match status" value="1"/>
</dbReference>
<gene>
    <name evidence="7" type="primary">whrnb</name>
</gene>
<reference evidence="7" key="1">
    <citation type="submission" date="2025-08" db="UniProtKB">
        <authorList>
            <consortium name="RefSeq"/>
        </authorList>
    </citation>
    <scope>IDENTIFICATION</scope>
</reference>
<dbReference type="FunFam" id="2.30.42.10:FF:000111">
    <property type="entry name" value="Whirlin a"/>
    <property type="match status" value="1"/>
</dbReference>
<feature type="domain" description="PDZ" evidence="5">
    <location>
        <begin position="171"/>
        <end position="241"/>
    </location>
</feature>
<feature type="region of interest" description="Disordered" evidence="4">
    <location>
        <begin position="270"/>
        <end position="295"/>
    </location>
</feature>
<evidence type="ECO:0000259" key="5">
    <source>
        <dbReference type="PROSITE" id="PS50106"/>
    </source>
</evidence>
<dbReference type="AlphaFoldDB" id="A0A6J2QDY6"/>
<dbReference type="SMART" id="SM00228">
    <property type="entry name" value="PDZ"/>
    <property type="match status" value="3"/>
</dbReference>
<feature type="region of interest" description="Disordered" evidence="4">
    <location>
        <begin position="826"/>
        <end position="897"/>
    </location>
</feature>
<dbReference type="RefSeq" id="XP_029295467.1">
    <property type="nucleotide sequence ID" value="XM_029439607.1"/>
</dbReference>
<proteinExistence type="predicted"/>
<dbReference type="Gene3D" id="2.30.42.10">
    <property type="match status" value="3"/>
</dbReference>
<dbReference type="GO" id="GO:0007605">
    <property type="term" value="P:sensory perception of sound"/>
    <property type="evidence" value="ECO:0007669"/>
    <property type="project" value="TreeGrafter"/>
</dbReference>
<feature type="region of interest" description="Disordered" evidence="4">
    <location>
        <begin position="766"/>
        <end position="787"/>
    </location>
</feature>
<sequence length="991" mass="106861">MSADLERVSLITSVNSAGSGGRALSANVRRLHNALNLLLNAPEREQFIHCLNVYHAKRNVFDLVQTLKVILNTTGKRQLLPMLRLVIPRSDQLLFDQYTSEGLYLKTELLPSNSNAEGFGEQGDSTLQKYISSIHEQPLISGYPDGFSAAAELSASMASPFFEGPFGEVRKVLLTRSRSHEGLGFSIRGGSEHGVGIYVSLVEPGSLAEREGLRIGDQIVTVNDIMFDNVTHIEAVKMLKECKKLAISVCSMGRIPGGYITNHVYSWVDPGGRSVSPPPDSQEANQRQGQGMEERTVNLNMDDGRSLGLMIRGGAEYGLGIYITGVDPGSAADAGALKVGDQILEVNGQSFVTISHDEAVHILKTGHQLLMKVRDVGRLPHARTVVDETKWICSQAIAETNATANPSSVTNPTVNAGILISVSASACSSRPSSAKATPVLGKPAVYRGVGPPGVQVSLEQQAYMLLTEPERQTMVYYLQEYQDGHIGVEPLTMALFELFNTHAKLSMLSEVRSLVAPQDLEFYDRLVLHREREAHQAWHGGLRVLHPQGHCNYSAPMIHDAGHALPDTTDCSVGGWTEKDQKENTNALQNIALAQMQASGESPSLFRATPLQAPSRLSREKELSRKPSARRVQLGSSPLFTGPTRLLQDCLHKSLKSLPTTHQSSPPSAHHTCAGASHHTSLNTLHHTCQSSLQLSDSEHHNHPHFAHPFHHHAAQNSRQSSGHHTCPGFLHHRESSSSAKPEASVKLAFRSSSCEKSSFLSKSASSSKAASPMQSPHPSPHPSPCPSPCPSLFTPAAPLCSPDRPCSPALMQKVIITDMNRLSADSRTQQRGATLSQLSDSGQTLSEDSGVDIAEAGGLSKDGSPRPSKNQQGHLEKPGAYAPSPGTRHTGSPVPLPTATLVRVVKNSNTLGIAIEGGANTRQPLPRIVTIQKGGSAHNCGQLKVGQVILEVNGISLRGREHKDAAQIIAEAFKTKEKDHIDFLVVEPGF</sequence>
<dbReference type="PANTHER" id="PTHR23116:SF37">
    <property type="entry name" value="WHIRLIN"/>
    <property type="match status" value="1"/>
</dbReference>
<evidence type="ECO:0000313" key="7">
    <source>
        <dbReference type="RefSeq" id="XP_029295467.1"/>
    </source>
</evidence>
<dbReference type="GO" id="GO:0005886">
    <property type="term" value="C:plasma membrane"/>
    <property type="evidence" value="ECO:0007669"/>
    <property type="project" value="TreeGrafter"/>
</dbReference>
<dbReference type="InterPro" id="IPR033028">
    <property type="entry name" value="Whirlin_HN-like_dom2"/>
</dbReference>
<protein>
    <submittedName>
        <fullName evidence="7">Whirlin isoform X1</fullName>
    </submittedName>
</protein>
<accession>A0A6J2QDY6</accession>
<dbReference type="CDD" id="cd06740">
    <property type="entry name" value="PDZ1_FL-whirlin"/>
    <property type="match status" value="1"/>
</dbReference>
<dbReference type="InParanoid" id="A0A6J2QDY6"/>
<dbReference type="Proteomes" id="UP000504630">
    <property type="component" value="Chromosome 9"/>
</dbReference>
<dbReference type="CDD" id="cd06741">
    <property type="entry name" value="PDZ2_FL-whirlin"/>
    <property type="match status" value="1"/>
</dbReference>